<dbReference type="EMBL" id="FRAB01000021">
    <property type="protein sequence ID" value="SHK40905.1"/>
    <property type="molecule type" value="Genomic_DNA"/>
</dbReference>
<evidence type="ECO:0000313" key="2">
    <source>
        <dbReference type="EMBL" id="SHK40905.1"/>
    </source>
</evidence>
<organism evidence="2 3">
    <name type="scientific">Paraburkholderia terricola</name>
    <dbReference type="NCBI Taxonomy" id="169427"/>
    <lineage>
        <taxon>Bacteria</taxon>
        <taxon>Pseudomonadati</taxon>
        <taxon>Pseudomonadota</taxon>
        <taxon>Betaproteobacteria</taxon>
        <taxon>Burkholderiales</taxon>
        <taxon>Burkholderiaceae</taxon>
        <taxon>Paraburkholderia</taxon>
    </lineage>
</organism>
<dbReference type="Proteomes" id="UP000184395">
    <property type="component" value="Unassembled WGS sequence"/>
</dbReference>
<feature type="compositionally biased region" description="Polar residues" evidence="1">
    <location>
        <begin position="17"/>
        <end position="27"/>
    </location>
</feature>
<sequence>MPLTPFGFLGCQLTGDNSPDAVTSSPVRSARHGAGRDGQKGRTGYTCQLVDARQSIAAHEQIDLRRAGFERGRGIVERRCACAHHADSLASWNTLSRRVQIMIDAYMMSPTEPIFSCDCNSLSKSMARSLETPFRTEAPRLFFRQRHISAPPPPTIAFHKRFLLRKNEPVLARFAGTIYRYSRVAAVSCLLVPDLHEPLPLHPEAKIDHVQSHQEEPVGGSGCRSDP</sequence>
<reference evidence="2 3" key="1">
    <citation type="submission" date="2016-11" db="EMBL/GenBank/DDBJ databases">
        <authorList>
            <person name="Jaros S."/>
            <person name="Januszkiewicz K."/>
            <person name="Wedrychowicz H."/>
        </authorList>
    </citation>
    <scope>NUCLEOTIDE SEQUENCE [LARGE SCALE GENOMIC DNA]</scope>
    <source>
        <strain evidence="2 3">LMG 20594</strain>
    </source>
</reference>
<feature type="region of interest" description="Disordered" evidence="1">
    <location>
        <begin position="17"/>
        <end position="41"/>
    </location>
</feature>
<accession>A0A1M6S877</accession>
<protein>
    <submittedName>
        <fullName evidence="2">Uncharacterized protein</fullName>
    </submittedName>
</protein>
<evidence type="ECO:0000256" key="1">
    <source>
        <dbReference type="SAM" id="MobiDB-lite"/>
    </source>
</evidence>
<name>A0A1M6S877_9BURK</name>
<dbReference type="AlphaFoldDB" id="A0A1M6S877"/>
<gene>
    <name evidence="2" type="ORF">SAMN05192548_102159</name>
</gene>
<proteinExistence type="predicted"/>
<evidence type="ECO:0000313" key="3">
    <source>
        <dbReference type="Proteomes" id="UP000184395"/>
    </source>
</evidence>